<organism evidence="2 3">
    <name type="scientific">Cannabis sativa</name>
    <name type="common">Hemp</name>
    <name type="synonym">Marijuana</name>
    <dbReference type="NCBI Taxonomy" id="3483"/>
    <lineage>
        <taxon>Eukaryota</taxon>
        <taxon>Viridiplantae</taxon>
        <taxon>Streptophyta</taxon>
        <taxon>Embryophyta</taxon>
        <taxon>Tracheophyta</taxon>
        <taxon>Spermatophyta</taxon>
        <taxon>Magnoliopsida</taxon>
        <taxon>eudicotyledons</taxon>
        <taxon>Gunneridae</taxon>
        <taxon>Pentapetalae</taxon>
        <taxon>rosids</taxon>
        <taxon>fabids</taxon>
        <taxon>Rosales</taxon>
        <taxon>Cannabaceae</taxon>
        <taxon>Cannabis</taxon>
    </lineage>
</organism>
<dbReference type="PANTHER" id="PTHR34686">
    <property type="entry name" value="MATERNAL EFFECT EMBRYO ARREST PROTEIN"/>
    <property type="match status" value="1"/>
</dbReference>
<evidence type="ECO:0000313" key="2">
    <source>
        <dbReference type="EnsemblPlants" id="cds.evm.model.06.1538.2.5bd9b13b"/>
    </source>
</evidence>
<feature type="compositionally biased region" description="Basic and acidic residues" evidence="1">
    <location>
        <begin position="9"/>
        <end position="26"/>
    </location>
</feature>
<proteinExistence type="predicted"/>
<accession>A0A803PUX5</accession>
<name>A0A803PUX5_CANSA</name>
<dbReference type="EMBL" id="UZAU01000614">
    <property type="status" value="NOT_ANNOTATED_CDS"/>
    <property type="molecule type" value="Genomic_DNA"/>
</dbReference>
<sequence length="173" mass="19748">MESSTRRPNRSDVHLSQEEEGEIEAKTRDYFDGIIPKRHTKPQRSEYSSKYVDAIDSATTTNNHSNIPEYVEFQRLENDQQKLVYEGKKVEEEFVETDYYKDLSCVDKQHHTTGTGFIKVENTSDRSYNLEADTVTCCHASSTCNPATNDWTPVPNAEDTMPIDSGKPNRSDS</sequence>
<dbReference type="Proteomes" id="UP000596661">
    <property type="component" value="Chromosome 6"/>
</dbReference>
<dbReference type="PANTHER" id="PTHR34686:SF5">
    <property type="entry name" value="OS05G0451300 PROTEIN"/>
    <property type="match status" value="1"/>
</dbReference>
<keyword evidence="3" id="KW-1185">Reference proteome</keyword>
<dbReference type="Gramene" id="evm.model.06.1538.2.5bd9b13b">
    <property type="protein sequence ID" value="cds.evm.model.06.1538.2.5bd9b13b"/>
    <property type="gene ID" value="evm.TU.06.1538"/>
</dbReference>
<evidence type="ECO:0000313" key="3">
    <source>
        <dbReference type="Proteomes" id="UP000596661"/>
    </source>
</evidence>
<reference evidence="2" key="2">
    <citation type="submission" date="2021-03" db="UniProtKB">
        <authorList>
            <consortium name="EnsemblPlants"/>
        </authorList>
    </citation>
    <scope>IDENTIFICATION</scope>
</reference>
<evidence type="ECO:0008006" key="4">
    <source>
        <dbReference type="Google" id="ProtNLM"/>
    </source>
</evidence>
<reference evidence="2" key="1">
    <citation type="submission" date="2018-11" db="EMBL/GenBank/DDBJ databases">
        <authorList>
            <person name="Grassa J C."/>
        </authorList>
    </citation>
    <scope>NUCLEOTIDE SEQUENCE [LARGE SCALE GENOMIC DNA]</scope>
</reference>
<feature type="region of interest" description="Disordered" evidence="1">
    <location>
        <begin position="148"/>
        <end position="173"/>
    </location>
</feature>
<protein>
    <recommendedName>
        <fullName evidence="4">Maternal effect embryo arrest 59</fullName>
    </recommendedName>
</protein>
<evidence type="ECO:0000256" key="1">
    <source>
        <dbReference type="SAM" id="MobiDB-lite"/>
    </source>
</evidence>
<dbReference type="AlphaFoldDB" id="A0A803PUX5"/>
<dbReference type="EnsemblPlants" id="evm.model.06.1538.2.5bd9b13b">
    <property type="protein sequence ID" value="cds.evm.model.06.1538.2.5bd9b13b"/>
    <property type="gene ID" value="evm.TU.06.1538"/>
</dbReference>
<feature type="region of interest" description="Disordered" evidence="1">
    <location>
        <begin position="1"/>
        <end position="26"/>
    </location>
</feature>